<keyword evidence="3" id="KW-0808">Transferase</keyword>
<dbReference type="PANTHER" id="PTHR22926">
    <property type="entry name" value="PHOSPHO-N-ACETYLMURAMOYL-PENTAPEPTIDE-TRANSFERASE"/>
    <property type="match status" value="1"/>
</dbReference>
<evidence type="ECO:0000313" key="10">
    <source>
        <dbReference type="Proteomes" id="UP000178336"/>
    </source>
</evidence>
<dbReference type="AlphaFoldDB" id="A0A1F5GRW8"/>
<evidence type="ECO:0008006" key="11">
    <source>
        <dbReference type="Google" id="ProtNLM"/>
    </source>
</evidence>
<gene>
    <name evidence="9" type="ORF">A3A48_00270</name>
</gene>
<keyword evidence="5 8" id="KW-1133">Transmembrane helix</keyword>
<dbReference type="InterPro" id="IPR000715">
    <property type="entry name" value="Glycosyl_transferase_4"/>
</dbReference>
<feature type="transmembrane region" description="Helical" evidence="8">
    <location>
        <begin position="245"/>
        <end position="266"/>
    </location>
</feature>
<dbReference type="STRING" id="1797724.A3A48_00270"/>
<evidence type="ECO:0000256" key="7">
    <source>
        <dbReference type="PIRSR" id="PIRSR600715-1"/>
    </source>
</evidence>
<feature type="transmembrane region" description="Helical" evidence="8">
    <location>
        <begin position="47"/>
        <end position="70"/>
    </location>
</feature>
<dbReference type="GO" id="GO:0016780">
    <property type="term" value="F:phosphotransferase activity, for other substituted phosphate groups"/>
    <property type="evidence" value="ECO:0007669"/>
    <property type="project" value="InterPro"/>
</dbReference>
<comment type="subcellular location">
    <subcellularLocation>
        <location evidence="1">Cell membrane</location>
        <topology evidence="1">Multi-pass membrane protein</topology>
    </subcellularLocation>
</comment>
<reference evidence="9 10" key="1">
    <citation type="journal article" date="2016" name="Nat. Commun.">
        <title>Thousands of microbial genomes shed light on interconnected biogeochemical processes in an aquifer system.</title>
        <authorList>
            <person name="Anantharaman K."/>
            <person name="Brown C.T."/>
            <person name="Hug L.A."/>
            <person name="Sharon I."/>
            <person name="Castelle C.J."/>
            <person name="Probst A.J."/>
            <person name="Thomas B.C."/>
            <person name="Singh A."/>
            <person name="Wilkins M.J."/>
            <person name="Karaoz U."/>
            <person name="Brodie E.L."/>
            <person name="Williams K.H."/>
            <person name="Hubbard S.S."/>
            <person name="Banfield J.F."/>
        </authorList>
    </citation>
    <scope>NUCLEOTIDE SEQUENCE [LARGE SCALE GENOMIC DNA]</scope>
</reference>
<proteinExistence type="predicted"/>
<evidence type="ECO:0000313" key="9">
    <source>
        <dbReference type="EMBL" id="OGD94588.1"/>
    </source>
</evidence>
<feature type="transmembrane region" description="Helical" evidence="8">
    <location>
        <begin position="6"/>
        <end position="27"/>
    </location>
</feature>
<dbReference type="Proteomes" id="UP000178336">
    <property type="component" value="Unassembled WGS sequence"/>
</dbReference>
<dbReference type="GO" id="GO:0071555">
    <property type="term" value="P:cell wall organization"/>
    <property type="evidence" value="ECO:0007669"/>
    <property type="project" value="TreeGrafter"/>
</dbReference>
<dbReference type="GO" id="GO:0009103">
    <property type="term" value="P:lipopolysaccharide biosynthetic process"/>
    <property type="evidence" value="ECO:0007669"/>
    <property type="project" value="TreeGrafter"/>
</dbReference>
<keyword evidence="6 8" id="KW-0472">Membrane</keyword>
<feature type="transmembrane region" description="Helical" evidence="8">
    <location>
        <begin position="109"/>
        <end position="130"/>
    </location>
</feature>
<evidence type="ECO:0000256" key="3">
    <source>
        <dbReference type="ARBA" id="ARBA00022679"/>
    </source>
</evidence>
<evidence type="ECO:0000256" key="6">
    <source>
        <dbReference type="ARBA" id="ARBA00023136"/>
    </source>
</evidence>
<dbReference type="GO" id="GO:0046872">
    <property type="term" value="F:metal ion binding"/>
    <property type="evidence" value="ECO:0007669"/>
    <property type="project" value="UniProtKB-KW"/>
</dbReference>
<dbReference type="GO" id="GO:0005886">
    <property type="term" value="C:plasma membrane"/>
    <property type="evidence" value="ECO:0007669"/>
    <property type="project" value="UniProtKB-SubCell"/>
</dbReference>
<dbReference type="Pfam" id="PF00953">
    <property type="entry name" value="Glycos_transf_4"/>
    <property type="match status" value="1"/>
</dbReference>
<dbReference type="GO" id="GO:0044038">
    <property type="term" value="P:cell wall macromolecule biosynthetic process"/>
    <property type="evidence" value="ECO:0007669"/>
    <property type="project" value="TreeGrafter"/>
</dbReference>
<protein>
    <recommendedName>
        <fullName evidence="11">Undecaprenyl-phosphate alpha-N-acetylglucosaminyl 1-phosphate transferase</fullName>
    </recommendedName>
</protein>
<evidence type="ECO:0000256" key="5">
    <source>
        <dbReference type="ARBA" id="ARBA00022989"/>
    </source>
</evidence>
<feature type="binding site" evidence="7">
    <location>
        <position position="220"/>
    </location>
    <ligand>
        <name>Mg(2+)</name>
        <dbReference type="ChEBI" id="CHEBI:18420"/>
    </ligand>
</feature>
<keyword evidence="7" id="KW-0460">Magnesium</keyword>
<organism evidence="9 10">
    <name type="scientific">Candidatus Curtissbacteria bacterium RIFCSPLOWO2_01_FULL_37_9</name>
    <dbReference type="NCBI Taxonomy" id="1797724"/>
    <lineage>
        <taxon>Bacteria</taxon>
        <taxon>Candidatus Curtissiibacteriota</taxon>
    </lineage>
</organism>
<dbReference type="EMBL" id="MFBN01000045">
    <property type="protein sequence ID" value="OGD94588.1"/>
    <property type="molecule type" value="Genomic_DNA"/>
</dbReference>
<feature type="transmembrane region" description="Helical" evidence="8">
    <location>
        <begin position="76"/>
        <end position="97"/>
    </location>
</feature>
<feature type="transmembrane region" description="Helical" evidence="8">
    <location>
        <begin position="193"/>
        <end position="211"/>
    </location>
</feature>
<feature type="transmembrane region" description="Helical" evidence="8">
    <location>
        <begin position="297"/>
        <end position="318"/>
    </location>
</feature>
<accession>A0A1F5GRW8</accession>
<keyword evidence="4 8" id="KW-0812">Transmembrane</keyword>
<evidence type="ECO:0000256" key="4">
    <source>
        <dbReference type="ARBA" id="ARBA00022692"/>
    </source>
</evidence>
<keyword evidence="7" id="KW-0479">Metal-binding</keyword>
<feature type="transmembrane region" description="Helical" evidence="8">
    <location>
        <begin position="142"/>
        <end position="161"/>
    </location>
</feature>
<feature type="transmembrane region" description="Helical" evidence="8">
    <location>
        <begin position="324"/>
        <end position="344"/>
    </location>
</feature>
<dbReference type="CDD" id="cd06853">
    <property type="entry name" value="GT_WecA_like"/>
    <property type="match status" value="1"/>
</dbReference>
<name>A0A1F5GRW8_9BACT</name>
<evidence type="ECO:0000256" key="8">
    <source>
        <dbReference type="SAM" id="Phobius"/>
    </source>
</evidence>
<feature type="transmembrane region" description="Helical" evidence="8">
    <location>
        <begin position="223"/>
        <end position="239"/>
    </location>
</feature>
<feature type="binding site" evidence="7">
    <location>
        <position position="160"/>
    </location>
    <ligand>
        <name>Mg(2+)</name>
        <dbReference type="ChEBI" id="CHEBI:18420"/>
    </ligand>
</feature>
<comment type="caution">
    <text evidence="9">The sequence shown here is derived from an EMBL/GenBank/DDBJ whole genome shotgun (WGS) entry which is preliminary data.</text>
</comment>
<evidence type="ECO:0000256" key="2">
    <source>
        <dbReference type="ARBA" id="ARBA00022475"/>
    </source>
</evidence>
<dbReference type="PANTHER" id="PTHR22926:SF3">
    <property type="entry name" value="UNDECAPRENYL-PHOSPHATE ALPHA-N-ACETYLGLUCOSAMINYL 1-PHOSPHATE TRANSFERASE"/>
    <property type="match status" value="1"/>
</dbReference>
<comment type="cofactor">
    <cofactor evidence="7">
        <name>Mg(2+)</name>
        <dbReference type="ChEBI" id="CHEBI:18420"/>
    </cofactor>
</comment>
<evidence type="ECO:0000256" key="1">
    <source>
        <dbReference type="ARBA" id="ARBA00004651"/>
    </source>
</evidence>
<sequence>MLNIFIIALISAFAITYFSSHAVIYLVGKYSIFDMPGERKIHTHPVLTLGGLSFIFTFYIMIIGGLIIYPQFAGQILLHNLTALIVSQILIVGLGIYDDLRGLSAGIKFTIQLGASVILIYFLGFSINIITNPFGGEIHLGIFSVPITILWLVGITNAINLLDGLDGLAAGIVLISSLFLSFVSLYLGQNGVALLFIILASSLLAFLKFNFYKARIFMGDTGSMFLGFTIAVLSLLISMKTTVSLSLMVPIISLGIPIMDTSVSFFRRLLKKDNPFRGDKLHIHHILLQSGLSHHHVVILVWVITLLFNIIALCFMLIPGRYSLLILLIFACMVATGIMFLEFIKREKISIK</sequence>
<keyword evidence="2" id="KW-1003">Cell membrane</keyword>